<feature type="signal peptide" evidence="2">
    <location>
        <begin position="1"/>
        <end position="18"/>
    </location>
</feature>
<keyword evidence="1" id="KW-0812">Transmembrane</keyword>
<dbReference type="SUPFAM" id="SSF47661">
    <property type="entry name" value="t-snare proteins"/>
    <property type="match status" value="1"/>
</dbReference>
<gene>
    <name evidence="4" type="ORF">PCOR1329_LOCUS78830</name>
</gene>
<proteinExistence type="predicted"/>
<evidence type="ECO:0000313" key="5">
    <source>
        <dbReference type="Proteomes" id="UP001189429"/>
    </source>
</evidence>
<evidence type="ECO:0000259" key="3">
    <source>
        <dbReference type="SMART" id="SM00503"/>
    </source>
</evidence>
<protein>
    <recommendedName>
        <fullName evidence="3">Syntaxin N-terminal domain-containing protein</fullName>
    </recommendedName>
</protein>
<dbReference type="Gene3D" id="1.20.58.70">
    <property type="match status" value="1"/>
</dbReference>
<reference evidence="4" key="1">
    <citation type="submission" date="2023-10" db="EMBL/GenBank/DDBJ databases">
        <authorList>
            <person name="Chen Y."/>
            <person name="Shah S."/>
            <person name="Dougan E. K."/>
            <person name="Thang M."/>
            <person name="Chan C."/>
        </authorList>
    </citation>
    <scope>NUCLEOTIDE SEQUENCE [LARGE SCALE GENOMIC DNA]</scope>
</reference>
<dbReference type="SMART" id="SM00503">
    <property type="entry name" value="SynN"/>
    <property type="match status" value="1"/>
</dbReference>
<keyword evidence="1" id="KW-1133">Transmembrane helix</keyword>
<dbReference type="InterPro" id="IPR006011">
    <property type="entry name" value="Syntaxin_N"/>
</dbReference>
<dbReference type="InterPro" id="IPR010989">
    <property type="entry name" value="SNARE"/>
</dbReference>
<feature type="transmembrane region" description="Helical" evidence="1">
    <location>
        <begin position="28"/>
        <end position="52"/>
    </location>
</feature>
<feature type="chain" id="PRO_5045790450" description="Syntaxin N-terminal domain-containing protein" evidence="2">
    <location>
        <begin position="19"/>
        <end position="477"/>
    </location>
</feature>
<evidence type="ECO:0000256" key="2">
    <source>
        <dbReference type="SAM" id="SignalP"/>
    </source>
</evidence>
<dbReference type="EMBL" id="CAUYUJ010021026">
    <property type="protein sequence ID" value="CAK0902119.1"/>
    <property type="molecule type" value="Genomic_DNA"/>
</dbReference>
<keyword evidence="5" id="KW-1185">Reference proteome</keyword>
<feature type="non-terminal residue" evidence="4">
    <location>
        <position position="477"/>
    </location>
</feature>
<keyword evidence="2" id="KW-0732">Signal</keyword>
<keyword evidence="1" id="KW-0472">Membrane</keyword>
<evidence type="ECO:0000256" key="1">
    <source>
        <dbReference type="SAM" id="Phobius"/>
    </source>
</evidence>
<organism evidence="4 5">
    <name type="scientific">Prorocentrum cordatum</name>
    <dbReference type="NCBI Taxonomy" id="2364126"/>
    <lineage>
        <taxon>Eukaryota</taxon>
        <taxon>Sar</taxon>
        <taxon>Alveolata</taxon>
        <taxon>Dinophyceae</taxon>
        <taxon>Prorocentrales</taxon>
        <taxon>Prorocentraceae</taxon>
        <taxon>Prorocentrum</taxon>
    </lineage>
</organism>
<feature type="domain" description="Syntaxin N-terminal" evidence="3">
    <location>
        <begin position="329"/>
        <end position="452"/>
    </location>
</feature>
<evidence type="ECO:0000313" key="4">
    <source>
        <dbReference type="EMBL" id="CAK0902119.1"/>
    </source>
</evidence>
<name>A0ABN9XU14_9DINO</name>
<accession>A0ABN9XU14</accession>
<sequence length="477" mass="51640">MSTLLLVLFLANVSTADADRWLVGASVHLVIVWLLVPLVLALMWVAVAFLVVQRPVLLRELQSVLRGKRQAGTISPSQRSGEHSAPSSAPGSPIGFQAWAEMFESSPRPREGRGLRAPKKGVRLVAAAAAVARCCGARERASSLPRSQSLSSPLDSFNSADSFSMAFIMVGVTMPYAPFCFPRMPAHVCSGWFSQRRDPVAAVARGRPEGKAGLRQGCLPTSLDEFGVFALDDLGVFCADGGAGAEWPKRPAQLRGPHPLGFLVKDRFPEFREMACKCNGMLPTLNGPPRRSHSLGGGSTYDLAARMMGKTTSMASGATASGTLGDGPHPGAFMRQFFQAVGEVQGHIARGRADVGKMAETVEVALAATSQAQEKEASDILGALTEEVSRSIGAAKEGLKILQERTDQEAKLRPSAQEVKIRNNMQHAMARKHQQLLLEFQRVQTDYKEGLKKRQCRELAILLPESSEKQREEMIQQ</sequence>
<dbReference type="Pfam" id="PF00804">
    <property type="entry name" value="Syntaxin"/>
    <property type="match status" value="1"/>
</dbReference>
<comment type="caution">
    <text evidence="4">The sequence shown here is derived from an EMBL/GenBank/DDBJ whole genome shotgun (WGS) entry which is preliminary data.</text>
</comment>
<dbReference type="Proteomes" id="UP001189429">
    <property type="component" value="Unassembled WGS sequence"/>
</dbReference>